<dbReference type="SUPFAM" id="SSF81324">
    <property type="entry name" value="Voltage-gated potassium channels"/>
    <property type="match status" value="3"/>
</dbReference>
<feature type="domain" description="Ion transport" evidence="16">
    <location>
        <begin position="64"/>
        <end position="346"/>
    </location>
</feature>
<dbReference type="Pfam" id="PF00520">
    <property type="entry name" value="Ion_trans"/>
    <property type="match status" value="3"/>
</dbReference>
<keyword evidence="18" id="KW-1185">Reference proteome</keyword>
<feature type="region of interest" description="Disordered" evidence="14">
    <location>
        <begin position="383"/>
        <end position="402"/>
    </location>
</feature>
<dbReference type="Gene3D" id="6.10.250.2500">
    <property type="match status" value="1"/>
</dbReference>
<comment type="function">
    <text evidence="13">Voltage-sensitive calcium channels (VSCC) mediate the entry of calcium ions into excitable cells and are also involved in a variety of calcium-dependent processes, including muscle contraction, hormone or neurotransmitter release, gene expression, cell motility, cell division and cell death.</text>
</comment>
<evidence type="ECO:0000256" key="2">
    <source>
        <dbReference type="ARBA" id="ARBA00022448"/>
    </source>
</evidence>
<feature type="transmembrane region" description="Helical" evidence="15">
    <location>
        <begin position="432"/>
        <end position="449"/>
    </location>
</feature>
<dbReference type="GO" id="GO:0098703">
    <property type="term" value="P:calcium ion import across plasma membrane"/>
    <property type="evidence" value="ECO:0007669"/>
    <property type="project" value="TreeGrafter"/>
</dbReference>
<feature type="domain" description="Ion transport" evidence="16">
    <location>
        <begin position="797"/>
        <end position="895"/>
    </location>
</feature>
<feature type="binding site" evidence="12">
    <location>
        <position position="615"/>
    </location>
    <ligand>
        <name>Ca(2+)</name>
        <dbReference type="ChEBI" id="CHEBI:29108"/>
    </ligand>
</feature>
<keyword evidence="2" id="KW-0813">Transport</keyword>
<feature type="transmembrane region" description="Helical" evidence="15">
    <location>
        <begin position="469"/>
        <end position="493"/>
    </location>
</feature>
<keyword evidence="5 15" id="KW-0812">Transmembrane</keyword>
<dbReference type="PRINTS" id="PR00167">
    <property type="entry name" value="CACHANNEL"/>
</dbReference>
<dbReference type="GO" id="GO:0008331">
    <property type="term" value="F:high voltage-gated calcium channel activity"/>
    <property type="evidence" value="ECO:0007669"/>
    <property type="project" value="TreeGrafter"/>
</dbReference>
<dbReference type="STRING" id="48709.A0A1D2M8P3"/>
<feature type="transmembrane region" description="Helical" evidence="15">
    <location>
        <begin position="104"/>
        <end position="125"/>
    </location>
</feature>
<protein>
    <recommendedName>
        <fullName evidence="13">Voltage-dependent L-type calcium channel subunit alpha</fullName>
    </recommendedName>
</protein>
<evidence type="ECO:0000256" key="8">
    <source>
        <dbReference type="ARBA" id="ARBA00022989"/>
    </source>
</evidence>
<feature type="transmembrane region" description="Helical" evidence="15">
    <location>
        <begin position="868"/>
        <end position="891"/>
    </location>
</feature>
<dbReference type="InterPro" id="IPR050599">
    <property type="entry name" value="VDCC_alpha-1_subunit"/>
</dbReference>
<dbReference type="FunFam" id="1.10.287.70:FF:000007">
    <property type="entry name" value="Voltage-dependent L-type calcium channel subunit alpha"/>
    <property type="match status" value="1"/>
</dbReference>
<evidence type="ECO:0000256" key="9">
    <source>
        <dbReference type="ARBA" id="ARBA00023065"/>
    </source>
</evidence>
<dbReference type="GO" id="GO:0046872">
    <property type="term" value="F:metal ion binding"/>
    <property type="evidence" value="ECO:0007669"/>
    <property type="project" value="UniProtKB-KW"/>
</dbReference>
<dbReference type="FunFam" id="1.20.120.350:FF:000006">
    <property type="entry name" value="Voltage-dependent L-type calcium channel subunit alpha"/>
    <property type="match status" value="1"/>
</dbReference>
<proteinExistence type="inferred from homology"/>
<evidence type="ECO:0000256" key="6">
    <source>
        <dbReference type="ARBA" id="ARBA00022837"/>
    </source>
</evidence>
<dbReference type="FunFam" id="1.10.287.70:FF:000107">
    <property type="entry name" value="Voltage-dependent L-type calcium channel subunit alpha"/>
    <property type="match status" value="1"/>
</dbReference>
<feature type="compositionally biased region" description="Acidic residues" evidence="14">
    <location>
        <begin position="688"/>
        <end position="718"/>
    </location>
</feature>
<comment type="subcellular location">
    <subcellularLocation>
        <location evidence="1 13">Membrane</location>
        <topology evidence="1 13">Multi-pass membrane protein</topology>
    </subcellularLocation>
</comment>
<evidence type="ECO:0000313" key="18">
    <source>
        <dbReference type="Proteomes" id="UP000094527"/>
    </source>
</evidence>
<keyword evidence="4 13" id="KW-0107">Calcium channel</keyword>
<reference evidence="17 18" key="1">
    <citation type="journal article" date="2016" name="Genome Biol. Evol.">
        <title>Gene Family Evolution Reflects Adaptation to Soil Environmental Stressors in the Genome of the Collembolan Orchesella cincta.</title>
        <authorList>
            <person name="Faddeeva-Vakhrusheva A."/>
            <person name="Derks M.F."/>
            <person name="Anvar S.Y."/>
            <person name="Agamennone V."/>
            <person name="Suring W."/>
            <person name="Smit S."/>
            <person name="van Straalen N.M."/>
            <person name="Roelofs D."/>
        </authorList>
    </citation>
    <scope>NUCLEOTIDE SEQUENCE [LARGE SCALE GENOMIC DNA]</scope>
    <source>
        <tissue evidence="17">Mixed pool</tissue>
    </source>
</reference>
<evidence type="ECO:0000256" key="10">
    <source>
        <dbReference type="ARBA" id="ARBA00023136"/>
    </source>
</evidence>
<dbReference type="PRINTS" id="PR01630">
    <property type="entry name" value="LVDCCALPHA1"/>
</dbReference>
<evidence type="ECO:0000256" key="15">
    <source>
        <dbReference type="SAM" id="Phobius"/>
    </source>
</evidence>
<dbReference type="Gene3D" id="1.20.120.350">
    <property type="entry name" value="Voltage-gated potassium channels. Chain C"/>
    <property type="match status" value="3"/>
</dbReference>
<evidence type="ECO:0000256" key="5">
    <source>
        <dbReference type="ARBA" id="ARBA00022692"/>
    </source>
</evidence>
<dbReference type="FunFam" id="1.20.120.350:FF:000095">
    <property type="entry name" value="Voltage-gated Ca2+ channel, alpha subunit"/>
    <property type="match status" value="1"/>
</dbReference>
<dbReference type="InterPro" id="IPR027359">
    <property type="entry name" value="Volt_channel_dom_sf"/>
</dbReference>
<dbReference type="AlphaFoldDB" id="A0A1D2M8P3"/>
<keyword evidence="12" id="KW-0479">Metal-binding</keyword>
<feature type="transmembrane region" description="Helical" evidence="15">
    <location>
        <begin position="562"/>
        <end position="582"/>
    </location>
</feature>
<evidence type="ECO:0000256" key="3">
    <source>
        <dbReference type="ARBA" id="ARBA00022568"/>
    </source>
</evidence>
<feature type="transmembrane region" description="Helical" evidence="15">
    <location>
        <begin position="189"/>
        <end position="213"/>
    </location>
</feature>
<feature type="region of interest" description="Disordered" evidence="14">
    <location>
        <begin position="671"/>
        <end position="773"/>
    </location>
</feature>
<evidence type="ECO:0000256" key="11">
    <source>
        <dbReference type="ARBA" id="ARBA00023303"/>
    </source>
</evidence>
<keyword evidence="10 15" id="KW-0472">Membrane</keyword>
<evidence type="ECO:0000256" key="1">
    <source>
        <dbReference type="ARBA" id="ARBA00004141"/>
    </source>
</evidence>
<feature type="transmembrane region" description="Helical" evidence="15">
    <location>
        <begin position="835"/>
        <end position="856"/>
    </location>
</feature>
<dbReference type="Proteomes" id="UP000094527">
    <property type="component" value="Unassembled WGS sequence"/>
</dbReference>
<feature type="transmembrane region" description="Helical" evidence="15">
    <location>
        <begin position="65"/>
        <end position="84"/>
    </location>
</feature>
<feature type="transmembrane region" description="Helical" evidence="15">
    <location>
        <begin position="793"/>
        <end position="815"/>
    </location>
</feature>
<dbReference type="GO" id="GO:0005891">
    <property type="term" value="C:voltage-gated calcium channel complex"/>
    <property type="evidence" value="ECO:0007669"/>
    <property type="project" value="InterPro"/>
</dbReference>
<dbReference type="OrthoDB" id="431720at2759"/>
<comment type="similarity">
    <text evidence="13">Belongs to the calcium channel alpha-1 subunit (TC 1.A.1.11) family.</text>
</comment>
<feature type="transmembrane region" description="Helical" evidence="15">
    <location>
        <begin position="137"/>
        <end position="156"/>
    </location>
</feature>
<dbReference type="Gene3D" id="1.10.287.70">
    <property type="match status" value="2"/>
</dbReference>
<keyword evidence="3 13" id="KW-0109">Calcium transport</keyword>
<evidence type="ECO:0000313" key="17">
    <source>
        <dbReference type="EMBL" id="ODM89302.1"/>
    </source>
</evidence>
<feature type="transmembrane region" description="Helical" evidence="15">
    <location>
        <begin position="313"/>
        <end position="335"/>
    </location>
</feature>
<accession>A0A1D2M8P3</accession>
<evidence type="ECO:0000256" key="4">
    <source>
        <dbReference type="ARBA" id="ARBA00022673"/>
    </source>
</evidence>
<evidence type="ECO:0000256" key="7">
    <source>
        <dbReference type="ARBA" id="ARBA00022882"/>
    </source>
</evidence>
<organism evidence="17 18">
    <name type="scientific">Orchesella cincta</name>
    <name type="common">Springtail</name>
    <name type="synonym">Podura cincta</name>
    <dbReference type="NCBI Taxonomy" id="48709"/>
    <lineage>
        <taxon>Eukaryota</taxon>
        <taxon>Metazoa</taxon>
        <taxon>Ecdysozoa</taxon>
        <taxon>Arthropoda</taxon>
        <taxon>Hexapoda</taxon>
        <taxon>Collembola</taxon>
        <taxon>Entomobryomorpha</taxon>
        <taxon>Entomobryoidea</taxon>
        <taxon>Orchesellidae</taxon>
        <taxon>Orchesellinae</taxon>
        <taxon>Orchesella</taxon>
    </lineage>
</organism>
<keyword evidence="11" id="KW-0407">Ion channel</keyword>
<feature type="region of interest" description="Disordered" evidence="14">
    <location>
        <begin position="1"/>
        <end position="36"/>
    </location>
</feature>
<feature type="compositionally biased region" description="Basic and acidic residues" evidence="14">
    <location>
        <begin position="744"/>
        <end position="758"/>
    </location>
</feature>
<keyword evidence="6 12" id="KW-0106">Calcium</keyword>
<keyword evidence="9" id="KW-0406">Ion transport</keyword>
<evidence type="ECO:0000256" key="14">
    <source>
        <dbReference type="SAM" id="MobiDB-lite"/>
    </source>
</evidence>
<dbReference type="InterPro" id="IPR005821">
    <property type="entry name" value="Ion_trans_dom"/>
</dbReference>
<keyword evidence="8 15" id="KW-1133">Transmembrane helix</keyword>
<feature type="non-terminal residue" evidence="17">
    <location>
        <position position="895"/>
    </location>
</feature>
<dbReference type="InterPro" id="IPR002077">
    <property type="entry name" value="VDCCAlpha1"/>
</dbReference>
<dbReference type="InterPro" id="IPR005446">
    <property type="entry name" value="VDCC_L_a1su"/>
</dbReference>
<dbReference type="EMBL" id="LJIJ01002736">
    <property type="protein sequence ID" value="ODM89302.1"/>
    <property type="molecule type" value="Genomic_DNA"/>
</dbReference>
<evidence type="ECO:0000256" key="13">
    <source>
        <dbReference type="RuleBase" id="RU003808"/>
    </source>
</evidence>
<feature type="transmembrane region" description="Helical" evidence="15">
    <location>
        <begin position="627"/>
        <end position="648"/>
    </location>
</feature>
<keyword evidence="7 13" id="KW-0851">Voltage-gated channel</keyword>
<feature type="domain" description="Ion transport" evidence="16">
    <location>
        <begin position="431"/>
        <end position="668"/>
    </location>
</feature>
<sequence>MESGGVTPEGDKPAAAATEEVKKEKAPKPPPKGPVIPARPERSLFCMGLENPLRKFCYAVVEWKPFEYIILVTIMATCATLAMATPYPMNDSDNLNAVLEEIEIIFTVIFTAECCMKIIAMGFVAHDGAYLRHAWNFLDFTIVIVGLLSSILSSVMEGFDVKALRAFRVLRPLRLVSGVPSLQVVMNSILMAMIPLFHIALLVLFVITIYAIIGLEMFEGQLHQSCFHNITGEMMDEPDNCGGGYNCEDEGDADEGEYNYWVCRLYWEGPNDGITNFDNIGLAMLTVFQCISLEGWTDVMYNLQDAMGVGWEWVYFTSMVVFGAFFVMNLILGVLSGEFSKQKGKAESRGDFQKLREQQQIEESLRGYLDWITTAEYSESMVNGTVPTGEGEQTENEEENKPPSFWKTSFESFNRINRRVRRICRQMIKSQAFYWTIIVLVFLNTVVLATEHYNQPKWLDEFQETTNIFFIVLFTVEMILKMYSLGFSVKILCIPFQPFRLFRHDQQYCGNSSGEDQCDSSYWVSVLRCVRLLRVFKVTRYWKALSNLVASLLNSIQSIASLLFLLFLFMMIFALLGMQVFGGKFNNDPTDFKPRTNFDSFAQSLLTVFQILTGEDWNEVMYLGIKAYGGVASTGILATVYFIVLFVFGNYILLNVFLAIAVDNLGDADEVDKEDEEAGEAAAAAEGEGGEAVEGEEKEEKEEGFEEEEGETEDEGMTTEESVADATAGSNTSEDGYYEQPETETGKDEESGPKDKNMPPDPNADSGPDPIPEGSSFFILSQNNIIRKFFHKIIANSVFGNVILCCILISSALLGAEDPLYDDSPRNKLLNKFDYFFTTVFTIELCLKLTVYGFVFHKGAFCRSAANILDLVVVCVSLISFFSTSGAVSTIKILR</sequence>
<evidence type="ECO:0000256" key="12">
    <source>
        <dbReference type="PIRSR" id="PIRSR602077-1"/>
    </source>
</evidence>
<dbReference type="PANTHER" id="PTHR45628:SF1">
    <property type="entry name" value="VOLTAGE-DEPENDENT CALCIUM CHANNEL TYPE D SUBUNIT ALPHA-1"/>
    <property type="match status" value="1"/>
</dbReference>
<name>A0A1D2M8P3_ORCCI</name>
<dbReference type="OMA" id="NPIRMAP"/>
<gene>
    <name evidence="17" type="ORF">Ocin01_17378</name>
</gene>
<dbReference type="PANTHER" id="PTHR45628">
    <property type="entry name" value="VOLTAGE-DEPENDENT CALCIUM CHANNEL TYPE A SUBUNIT ALPHA-1"/>
    <property type="match status" value="1"/>
</dbReference>
<evidence type="ECO:0000259" key="16">
    <source>
        <dbReference type="Pfam" id="PF00520"/>
    </source>
</evidence>
<feature type="binding site" evidence="12">
    <location>
        <position position="294"/>
    </location>
    <ligand>
        <name>Ca(2+)</name>
        <dbReference type="ChEBI" id="CHEBI:29108"/>
    </ligand>
</feature>
<comment type="caution">
    <text evidence="17">The sequence shown here is derived from an EMBL/GenBank/DDBJ whole genome shotgun (WGS) entry which is preliminary data.</text>
</comment>